<feature type="region of interest" description="Disordered" evidence="1">
    <location>
        <begin position="90"/>
        <end position="143"/>
    </location>
</feature>
<dbReference type="Proteomes" id="UP000324222">
    <property type="component" value="Unassembled WGS sequence"/>
</dbReference>
<dbReference type="EMBL" id="VSRR010118238">
    <property type="protein sequence ID" value="MPC99410.1"/>
    <property type="molecule type" value="Genomic_DNA"/>
</dbReference>
<organism evidence="2 3">
    <name type="scientific">Portunus trituberculatus</name>
    <name type="common">Swimming crab</name>
    <name type="synonym">Neptunus trituberculatus</name>
    <dbReference type="NCBI Taxonomy" id="210409"/>
    <lineage>
        <taxon>Eukaryota</taxon>
        <taxon>Metazoa</taxon>
        <taxon>Ecdysozoa</taxon>
        <taxon>Arthropoda</taxon>
        <taxon>Crustacea</taxon>
        <taxon>Multicrustacea</taxon>
        <taxon>Malacostraca</taxon>
        <taxon>Eumalacostraca</taxon>
        <taxon>Eucarida</taxon>
        <taxon>Decapoda</taxon>
        <taxon>Pleocyemata</taxon>
        <taxon>Brachyura</taxon>
        <taxon>Eubrachyura</taxon>
        <taxon>Portunoidea</taxon>
        <taxon>Portunidae</taxon>
        <taxon>Portuninae</taxon>
        <taxon>Portunus</taxon>
    </lineage>
</organism>
<gene>
    <name evidence="2" type="ORF">E2C01_094823</name>
</gene>
<sequence>MAVQNHTPPSFFWRRPPHGRVGSLRQLQPSQLRNPIFRSCVPERLTVYKRQIASRAAAATILQKPTKVFFPFRSDSLRCSSNNCINIVWETQPADSGGGGGTRVTEQRSETTRRGRLTARDSNKGQEQGITTGTSKGQQGTAE</sequence>
<protein>
    <submittedName>
        <fullName evidence="2">Uncharacterized protein</fullName>
    </submittedName>
</protein>
<evidence type="ECO:0000313" key="3">
    <source>
        <dbReference type="Proteomes" id="UP000324222"/>
    </source>
</evidence>
<reference evidence="2 3" key="1">
    <citation type="submission" date="2019-05" db="EMBL/GenBank/DDBJ databases">
        <title>Another draft genome of Portunus trituberculatus and its Hox gene families provides insights of decapod evolution.</title>
        <authorList>
            <person name="Jeong J.-H."/>
            <person name="Song I."/>
            <person name="Kim S."/>
            <person name="Choi T."/>
            <person name="Kim D."/>
            <person name="Ryu S."/>
            <person name="Kim W."/>
        </authorList>
    </citation>
    <scope>NUCLEOTIDE SEQUENCE [LARGE SCALE GENOMIC DNA]</scope>
    <source>
        <tissue evidence="2">Muscle</tissue>
    </source>
</reference>
<comment type="caution">
    <text evidence="2">The sequence shown here is derived from an EMBL/GenBank/DDBJ whole genome shotgun (WGS) entry which is preliminary data.</text>
</comment>
<name>A0A5B7JRH1_PORTR</name>
<evidence type="ECO:0000256" key="1">
    <source>
        <dbReference type="SAM" id="MobiDB-lite"/>
    </source>
</evidence>
<feature type="compositionally biased region" description="Polar residues" evidence="1">
    <location>
        <begin position="125"/>
        <end position="143"/>
    </location>
</feature>
<evidence type="ECO:0000313" key="2">
    <source>
        <dbReference type="EMBL" id="MPC99410.1"/>
    </source>
</evidence>
<proteinExistence type="predicted"/>
<keyword evidence="3" id="KW-1185">Reference proteome</keyword>
<accession>A0A5B7JRH1</accession>
<feature type="compositionally biased region" description="Basic and acidic residues" evidence="1">
    <location>
        <begin position="105"/>
        <end position="124"/>
    </location>
</feature>
<dbReference type="AlphaFoldDB" id="A0A5B7JRH1"/>